<keyword evidence="7" id="KW-0862">Zinc</keyword>
<evidence type="ECO:0000313" key="10">
    <source>
        <dbReference type="Proteomes" id="UP000494115"/>
    </source>
</evidence>
<evidence type="ECO:0000256" key="7">
    <source>
        <dbReference type="PIRSR" id="PIRSR604254-1"/>
    </source>
</evidence>
<dbReference type="Pfam" id="PF03006">
    <property type="entry name" value="HlyIII"/>
    <property type="match status" value="1"/>
</dbReference>
<dbReference type="InterPro" id="IPR004254">
    <property type="entry name" value="AdipoR/HlyIII-related"/>
</dbReference>
<feature type="transmembrane region" description="Helical" evidence="8">
    <location>
        <begin position="51"/>
        <end position="71"/>
    </location>
</feature>
<protein>
    <recommendedName>
        <fullName evidence="11">Hemolysin-3</fullName>
    </recommendedName>
</protein>
<evidence type="ECO:0000256" key="2">
    <source>
        <dbReference type="ARBA" id="ARBA00008488"/>
    </source>
</evidence>
<dbReference type="GO" id="GO:0005886">
    <property type="term" value="C:plasma membrane"/>
    <property type="evidence" value="ECO:0007669"/>
    <property type="project" value="UniProtKB-SubCell"/>
</dbReference>
<evidence type="ECO:0000256" key="3">
    <source>
        <dbReference type="ARBA" id="ARBA00022475"/>
    </source>
</evidence>
<name>A0A6S7BHN0_9BURK</name>
<keyword evidence="5 8" id="KW-1133">Transmembrane helix</keyword>
<dbReference type="AlphaFoldDB" id="A0A6S7BHN0"/>
<keyword evidence="4 8" id="KW-0812">Transmembrane</keyword>
<comment type="similarity">
    <text evidence="2">Belongs to the UPF0073 (Hly-III) family.</text>
</comment>
<dbReference type="NCBIfam" id="TIGR01065">
    <property type="entry name" value="hlyIII"/>
    <property type="match status" value="1"/>
</dbReference>
<feature type="transmembrane region" description="Helical" evidence="8">
    <location>
        <begin position="83"/>
        <end position="104"/>
    </location>
</feature>
<dbReference type="GO" id="GO:0140911">
    <property type="term" value="F:pore-forming activity"/>
    <property type="evidence" value="ECO:0007669"/>
    <property type="project" value="InterPro"/>
</dbReference>
<dbReference type="PANTHER" id="PTHR20855">
    <property type="entry name" value="ADIPOR/PROGESTIN RECEPTOR-RELATED"/>
    <property type="match status" value="1"/>
</dbReference>
<proteinExistence type="inferred from homology"/>
<dbReference type="EMBL" id="CADIKM010000014">
    <property type="protein sequence ID" value="CAB3791451.1"/>
    <property type="molecule type" value="Genomic_DNA"/>
</dbReference>
<feature type="transmembrane region" description="Helical" evidence="8">
    <location>
        <begin position="21"/>
        <end position="39"/>
    </location>
</feature>
<evidence type="ECO:0008006" key="11">
    <source>
        <dbReference type="Google" id="ProtNLM"/>
    </source>
</evidence>
<organism evidence="9 10">
    <name type="scientific">Pararobbsia alpina</name>
    <dbReference type="NCBI Taxonomy" id="621374"/>
    <lineage>
        <taxon>Bacteria</taxon>
        <taxon>Pseudomonadati</taxon>
        <taxon>Pseudomonadota</taxon>
        <taxon>Betaproteobacteria</taxon>
        <taxon>Burkholderiales</taxon>
        <taxon>Burkholderiaceae</taxon>
        <taxon>Pararobbsia</taxon>
    </lineage>
</organism>
<keyword evidence="3" id="KW-1003">Cell membrane</keyword>
<dbReference type="GO" id="GO:0046872">
    <property type="term" value="F:metal ion binding"/>
    <property type="evidence" value="ECO:0007669"/>
    <property type="project" value="UniProtKB-KW"/>
</dbReference>
<evidence type="ECO:0000256" key="5">
    <source>
        <dbReference type="ARBA" id="ARBA00022989"/>
    </source>
</evidence>
<feature type="transmembrane region" description="Helical" evidence="8">
    <location>
        <begin position="141"/>
        <end position="157"/>
    </location>
</feature>
<dbReference type="InterPro" id="IPR005744">
    <property type="entry name" value="Hy-lIII"/>
</dbReference>
<feature type="binding site" evidence="7">
    <location>
        <position position="69"/>
    </location>
    <ligand>
        <name>Zn(2+)</name>
        <dbReference type="ChEBI" id="CHEBI:29105"/>
    </ligand>
</feature>
<reference evidence="9 10" key="1">
    <citation type="submission" date="2020-04" db="EMBL/GenBank/DDBJ databases">
        <authorList>
            <person name="De Canck E."/>
        </authorList>
    </citation>
    <scope>NUCLEOTIDE SEQUENCE [LARGE SCALE GENOMIC DNA]</scope>
    <source>
        <strain evidence="9 10">LMG 28138</strain>
    </source>
</reference>
<sequence length="214" mass="23064">MARAAPRPQTRGEEIANSISHGAGSLAAIVALVFVAAPGRPANTASDFFGLVVYAVTMAGLYTTSAIYHGLAEGRAKQLFMKLDYCAIYLFIAGTYTPFTLGALRGDWGWALLIAIWALALAGVLLRGLDLLSHPYLSTSLYLLMGWLVLFAVRPLLEHVPAAGIAWLVGGGIAYTVGVIFYLLDSRFKFAHLVWHLFVLMGSICHFIAVANYA</sequence>
<gene>
    <name evidence="9" type="ORF">LMG28138_03157</name>
</gene>
<evidence type="ECO:0000256" key="8">
    <source>
        <dbReference type="SAM" id="Phobius"/>
    </source>
</evidence>
<evidence type="ECO:0000256" key="6">
    <source>
        <dbReference type="ARBA" id="ARBA00023136"/>
    </source>
</evidence>
<feature type="binding site" evidence="7">
    <location>
        <position position="196"/>
    </location>
    <ligand>
        <name>Zn(2+)</name>
        <dbReference type="ChEBI" id="CHEBI:29105"/>
    </ligand>
</feature>
<feature type="binding site" evidence="7">
    <location>
        <position position="192"/>
    </location>
    <ligand>
        <name>Zn(2+)</name>
        <dbReference type="ChEBI" id="CHEBI:29105"/>
    </ligand>
</feature>
<keyword evidence="6 8" id="KW-0472">Membrane</keyword>
<feature type="transmembrane region" description="Helical" evidence="8">
    <location>
        <begin position="110"/>
        <end position="129"/>
    </location>
</feature>
<keyword evidence="10" id="KW-1185">Reference proteome</keyword>
<accession>A0A6S7BHN0</accession>
<evidence type="ECO:0000313" key="9">
    <source>
        <dbReference type="EMBL" id="CAB3791451.1"/>
    </source>
</evidence>
<evidence type="ECO:0000256" key="4">
    <source>
        <dbReference type="ARBA" id="ARBA00022692"/>
    </source>
</evidence>
<dbReference type="PANTHER" id="PTHR20855:SF3">
    <property type="entry name" value="LD03007P"/>
    <property type="match status" value="1"/>
</dbReference>
<feature type="transmembrane region" description="Helical" evidence="8">
    <location>
        <begin position="193"/>
        <end position="213"/>
    </location>
</feature>
<dbReference type="RefSeq" id="WP_175105695.1">
    <property type="nucleotide sequence ID" value="NZ_CADIKM010000014.1"/>
</dbReference>
<dbReference type="Proteomes" id="UP000494115">
    <property type="component" value="Unassembled WGS sequence"/>
</dbReference>
<feature type="transmembrane region" description="Helical" evidence="8">
    <location>
        <begin position="163"/>
        <end position="184"/>
    </location>
</feature>
<evidence type="ECO:0000256" key="1">
    <source>
        <dbReference type="ARBA" id="ARBA00004651"/>
    </source>
</evidence>
<comment type="subcellular location">
    <subcellularLocation>
        <location evidence="1">Cell membrane</location>
        <topology evidence="1">Multi-pass membrane protein</topology>
    </subcellularLocation>
</comment>
<keyword evidence="7" id="KW-0479">Metal-binding</keyword>